<dbReference type="RefSeq" id="WP_147337508.1">
    <property type="nucleotide sequence ID" value="NZ_KE386764.1"/>
</dbReference>
<accession>A0A0F5JCW9</accession>
<keyword evidence="1" id="KW-0732">Signal</keyword>
<organism evidence="3 4">
    <name type="scientific">Parabacteroides gordonii MS-1 = DSM 23371</name>
    <dbReference type="NCBI Taxonomy" id="1203610"/>
    <lineage>
        <taxon>Bacteria</taxon>
        <taxon>Pseudomonadati</taxon>
        <taxon>Bacteroidota</taxon>
        <taxon>Bacteroidia</taxon>
        <taxon>Bacteroidales</taxon>
        <taxon>Tannerellaceae</taxon>
        <taxon>Parabacteroides</taxon>
    </lineage>
</organism>
<dbReference type="Proteomes" id="UP000033035">
    <property type="component" value="Unassembled WGS sequence"/>
</dbReference>
<sequence length="1092" mass="118765">MNKKFSTLMMAGMLVAGSSFSALNAQVKLNNKPLAVVKAFETAADKDNSGDYIVVRDANNNGKVDANDYILIAEKNQLGEITYSSKKITADNVTITDETTAVWTLTEKDNKAVGATEASWLYGLKSKNTGYYLTVKNGAIQETVSDSKDALTLDLDNTVGSTFCVGQGNDSKTRIAQNSTLYTYKTTNGANGFMANSGGWVIGDPSGNHYGLLFVTFAERTVDFVDELNDIKGGKGFQFSFPDQKDKTIIDNIFANQDVRAFRVKMDYSDPTILGDSIGWVANGNYYEIPAGTYLATDWSGLSEETLANNTITTKEEFQKATFIAIDPQDFTKITNTERKNGVGFTLATVKGSDMNFYDAETNKAHNKYDGTLESSNADVFVGNACFAITVPDPLAKNDQYNLAVKNARLDLKDDDAHAAKGVVISVVSNTNNVDDATTDIVYLVTNTSKAATVKAVPSSNIADVTELLNEDATPAIYAIKFISGADAEDGEVSEYGQYLTVESNGSTSPSNSWRAVTMPNANENDPLYQFVLSGVKDFDKDGNYETLVATNRQTKVPFSAVLYKEEALGDNVYTIYPDKELPWENIQVATDEDGKLKFKKKSFKGMLVQLIEKENVDKFATFETAESEEGLYTFEFAKTAESEDRLFAAATRNTDDEIQYTGRVVTATTADQFELIRVKESNGKDKVTNILNDFIYLSNGTVKTSAIEKDTVAYYSYNVRYFAPDQNDEYYLKSGSLATTPSAHIIKYNADGSVSLFDEAATNDFITTAGTPNAKAQYLAMDALKGASQVNEKANIGKSAWTWGDYYLNEGTYNATVKTFMVQEKVYGTLNPIAQTTAFENEFGYVNMNADKAGILKPAESMTFRLDTVDSDKNIPSFYISKEIDGVHHFMYFAKDSAESYRLTSWQKYAFENGSTGSNNRATRLIFKAGQLVDTDTLKTMIDGKSTFVAEKANAVKGVKGGLNNFKFQVIESGDDDDTYVIRNKATRSYVININGNLTLGSSLAGATRFTVDPDETVANEAVGVSSIEVIAGNGYVTVIGAQGKKVAISNVLGQTVANTVISSDNATIAAPAGVVVVAVEGEAAVKAIVK</sequence>
<evidence type="ECO:0000313" key="3">
    <source>
        <dbReference type="EMBL" id="KKB55370.1"/>
    </source>
</evidence>
<dbReference type="Pfam" id="PF19910">
    <property type="entry name" value="DUF6383"/>
    <property type="match status" value="1"/>
</dbReference>
<reference evidence="3 4" key="1">
    <citation type="submission" date="2013-04" db="EMBL/GenBank/DDBJ databases">
        <title>The Genome Sequence of Parabacteroides gordonii DSM 23371.</title>
        <authorList>
            <consortium name="The Broad Institute Genomics Platform"/>
            <person name="Earl A."/>
            <person name="Ward D."/>
            <person name="Feldgarden M."/>
            <person name="Gevers D."/>
            <person name="Martens E."/>
            <person name="Sakamoto M."/>
            <person name="Benno Y."/>
            <person name="Suzuki N."/>
            <person name="Matsunaga N."/>
            <person name="Koshihara K."/>
            <person name="Seki M."/>
            <person name="Komiya H."/>
            <person name="Walker B."/>
            <person name="Young S."/>
            <person name="Zeng Q."/>
            <person name="Gargeya S."/>
            <person name="Fitzgerald M."/>
            <person name="Haas B."/>
            <person name="Abouelleil A."/>
            <person name="Allen A.W."/>
            <person name="Alvarado L."/>
            <person name="Arachchi H.M."/>
            <person name="Berlin A.M."/>
            <person name="Chapman S.B."/>
            <person name="Gainer-Dewar J."/>
            <person name="Goldberg J."/>
            <person name="Griggs A."/>
            <person name="Gujja S."/>
            <person name="Hansen M."/>
            <person name="Howarth C."/>
            <person name="Imamovic A."/>
            <person name="Ireland A."/>
            <person name="Larimer J."/>
            <person name="McCowan C."/>
            <person name="Murphy C."/>
            <person name="Pearson M."/>
            <person name="Poon T.W."/>
            <person name="Priest M."/>
            <person name="Roberts A."/>
            <person name="Saif S."/>
            <person name="Shea T."/>
            <person name="Sisk P."/>
            <person name="Sykes S."/>
            <person name="Wortman J."/>
            <person name="Nusbaum C."/>
            <person name="Birren B."/>
        </authorList>
    </citation>
    <scope>NUCLEOTIDE SEQUENCE [LARGE SCALE GENOMIC DNA]</scope>
    <source>
        <strain evidence="3 4">MS-1</strain>
    </source>
</reference>
<evidence type="ECO:0000256" key="1">
    <source>
        <dbReference type="SAM" id="SignalP"/>
    </source>
</evidence>
<dbReference type="PATRIC" id="fig|1203610.3.peg.2902"/>
<protein>
    <recommendedName>
        <fullName evidence="2">DUF6383 domain-containing protein</fullName>
    </recommendedName>
</protein>
<proteinExistence type="predicted"/>
<dbReference type="HOGENOM" id="CLU_009566_0_0_10"/>
<evidence type="ECO:0000313" key="4">
    <source>
        <dbReference type="Proteomes" id="UP000033035"/>
    </source>
</evidence>
<feature type="chain" id="PRO_5002489093" description="DUF6383 domain-containing protein" evidence="1">
    <location>
        <begin position="22"/>
        <end position="1092"/>
    </location>
</feature>
<keyword evidence="4" id="KW-1185">Reference proteome</keyword>
<dbReference type="AlphaFoldDB" id="A0A0F5JCW9"/>
<dbReference type="InterPro" id="IPR018247">
    <property type="entry name" value="EF_Hand_1_Ca_BS"/>
</dbReference>
<dbReference type="InterPro" id="IPR045963">
    <property type="entry name" value="DUF6383"/>
</dbReference>
<feature type="signal peptide" evidence="1">
    <location>
        <begin position="1"/>
        <end position="21"/>
    </location>
</feature>
<dbReference type="EMBL" id="AQHW01000015">
    <property type="protein sequence ID" value="KKB55370.1"/>
    <property type="molecule type" value="Genomic_DNA"/>
</dbReference>
<dbReference type="PROSITE" id="PS00018">
    <property type="entry name" value="EF_HAND_1"/>
    <property type="match status" value="1"/>
</dbReference>
<name>A0A0F5JCW9_9BACT</name>
<gene>
    <name evidence="3" type="ORF">HMPREF1536_02839</name>
</gene>
<comment type="caution">
    <text evidence="3">The sequence shown here is derived from an EMBL/GenBank/DDBJ whole genome shotgun (WGS) entry which is preliminary data.</text>
</comment>
<feature type="domain" description="DUF6383" evidence="2">
    <location>
        <begin position="1019"/>
        <end position="1091"/>
    </location>
</feature>
<evidence type="ECO:0000259" key="2">
    <source>
        <dbReference type="Pfam" id="PF19910"/>
    </source>
</evidence>